<dbReference type="Proteomes" id="UP001596422">
    <property type="component" value="Unassembled WGS sequence"/>
</dbReference>
<feature type="domain" description="Transketolase-like pyrimidine-binding" evidence="5">
    <location>
        <begin position="399"/>
        <end position="575"/>
    </location>
</feature>
<dbReference type="InterPro" id="IPR001017">
    <property type="entry name" value="DH_E1"/>
</dbReference>
<evidence type="ECO:0000313" key="7">
    <source>
        <dbReference type="Proteomes" id="UP001596422"/>
    </source>
</evidence>
<comment type="caution">
    <text evidence="6">The sequence shown here is derived from an EMBL/GenBank/DDBJ whole genome shotgun (WGS) entry which is preliminary data.</text>
</comment>
<sequence>MPKAKKISLGVDWLEIQATASDWDTAGKTGCLKMLSHMHLIRAFEEALLGLEKHGLVHGPLHVSVGQEGAIVGALSVLRDSDLVNGSHRGHHLFLAKALNYLHDPHLDPSTQPFSDAVREMLYRTMAEIMGLSPGYCNGRGGSMHLRWEEAGVLGTNAIVGGAVPIAAGAAWSKKRDGDQDLVLTSFGDGSCHIGNVLETLNLSALYDLPLCFYIENNGYAVSTTVKEQARETRMSARGLGFGIPSFRVNGMDPMSVRTAMMQIEELLREGRGPAMLEVDVYRYYHHSGGIKGSAFGYRDKAEEEERRKQDPIECMEAGMLQRRWITEEELDYLRDNAAQAVESAVERLTQKEGSRRTIIAGLWPDPKTCDEDLRGDLSELAGTEYVEEATYSGNLDEVKFIETIAKTMVRRFEDDDRYYVLGEDVHKLKGGTNGATKGIPERWPDRCVPTPIAEHGFVGMAGGTAMVGKYRPIVELMYPDFALVAADQLFNQIAKARHMFGGKVRVPLVLRTKIAIGTGYGSQHSMDPAGLFSMWPGWRIVAPSTPFDYVGLMNSALKCEDPVLVIETVDLYGKSGMGPVEDFDYFIELGKAKVVRSGQKFTVLTYLNMVSQAVEVCEKLGIDAEVIDLRSLDRAGIDWDTLGESIRKTNHVVVLEQGSLTNSYGGMLADEIQKRYFDYLDHPVRRIYGGESSPSVSKILERAAYVGEEEITAGFQAALADMGAALKKASA</sequence>
<dbReference type="CDD" id="cd02000">
    <property type="entry name" value="TPP_E1_PDC_ADC_BCADC"/>
    <property type="match status" value="1"/>
</dbReference>
<comment type="cofactor">
    <cofactor evidence="1">
        <name>thiamine diphosphate</name>
        <dbReference type="ChEBI" id="CHEBI:58937"/>
    </cofactor>
</comment>
<proteinExistence type="predicted"/>
<gene>
    <name evidence="6" type="ORF">ACFQDL_24685</name>
</gene>
<keyword evidence="7" id="KW-1185">Reference proteome</keyword>
<dbReference type="Pfam" id="PF02780">
    <property type="entry name" value="Transketolase_C"/>
    <property type="match status" value="1"/>
</dbReference>
<dbReference type="CDD" id="cd07036">
    <property type="entry name" value="TPP_PYR_E1-PDHc-beta_like"/>
    <property type="match status" value="1"/>
</dbReference>
<dbReference type="SMART" id="SM00861">
    <property type="entry name" value="Transket_pyr"/>
    <property type="match status" value="1"/>
</dbReference>
<evidence type="ECO:0000259" key="5">
    <source>
        <dbReference type="SMART" id="SM00861"/>
    </source>
</evidence>
<dbReference type="Gene3D" id="3.40.50.970">
    <property type="match status" value="2"/>
</dbReference>
<dbReference type="SUPFAM" id="SSF52518">
    <property type="entry name" value="Thiamin diphosphate-binding fold (THDP-binding)"/>
    <property type="match status" value="2"/>
</dbReference>
<organism evidence="6 7">
    <name type="scientific">Marinobacterium aestuariivivens</name>
    <dbReference type="NCBI Taxonomy" id="1698799"/>
    <lineage>
        <taxon>Bacteria</taxon>
        <taxon>Pseudomonadati</taxon>
        <taxon>Pseudomonadota</taxon>
        <taxon>Gammaproteobacteria</taxon>
        <taxon>Oceanospirillales</taxon>
        <taxon>Oceanospirillaceae</taxon>
        <taxon>Marinobacterium</taxon>
    </lineage>
</organism>
<protein>
    <submittedName>
        <fullName evidence="6">Dehydrogenase E1 component subunit alpha/beta</fullName>
    </submittedName>
</protein>
<keyword evidence="3" id="KW-0560">Oxidoreductase</keyword>
<evidence type="ECO:0000256" key="4">
    <source>
        <dbReference type="ARBA" id="ARBA00023052"/>
    </source>
</evidence>
<accession>A0ABW2A5Z8</accession>
<dbReference type="InterPro" id="IPR005475">
    <property type="entry name" value="Transketolase-like_Pyr-bd"/>
</dbReference>
<evidence type="ECO:0000256" key="2">
    <source>
        <dbReference type="ARBA" id="ARBA00003906"/>
    </source>
</evidence>
<dbReference type="InterPro" id="IPR033248">
    <property type="entry name" value="Transketolase_C"/>
</dbReference>
<comment type="function">
    <text evidence="2">E1 component of the 2-oxoglutarate dehydrogenase (OGDH) complex which catalyzes the decarboxylation of 2-oxoglutarate, the first step in the conversion of 2-oxoglutarate to succinyl-CoA and CO(2).</text>
</comment>
<reference evidence="7" key="1">
    <citation type="journal article" date="2019" name="Int. J. Syst. Evol. Microbiol.">
        <title>The Global Catalogue of Microorganisms (GCM) 10K type strain sequencing project: providing services to taxonomists for standard genome sequencing and annotation.</title>
        <authorList>
            <consortium name="The Broad Institute Genomics Platform"/>
            <consortium name="The Broad Institute Genome Sequencing Center for Infectious Disease"/>
            <person name="Wu L."/>
            <person name="Ma J."/>
        </authorList>
    </citation>
    <scope>NUCLEOTIDE SEQUENCE [LARGE SCALE GENOMIC DNA]</scope>
    <source>
        <strain evidence="7">NBRC 111756</strain>
    </source>
</reference>
<dbReference type="PANTHER" id="PTHR43257">
    <property type="entry name" value="PYRUVATE DEHYDROGENASE E1 COMPONENT BETA SUBUNIT"/>
    <property type="match status" value="1"/>
</dbReference>
<keyword evidence="4" id="KW-0786">Thiamine pyrophosphate</keyword>
<dbReference type="PANTHER" id="PTHR43257:SF2">
    <property type="entry name" value="PYRUVATE DEHYDROGENASE E1 COMPONENT SUBUNIT BETA"/>
    <property type="match status" value="1"/>
</dbReference>
<dbReference type="Gene3D" id="3.40.50.920">
    <property type="match status" value="1"/>
</dbReference>
<evidence type="ECO:0000313" key="6">
    <source>
        <dbReference type="EMBL" id="MFC6672926.1"/>
    </source>
</evidence>
<name>A0ABW2A5Z8_9GAMM</name>
<evidence type="ECO:0000256" key="1">
    <source>
        <dbReference type="ARBA" id="ARBA00001964"/>
    </source>
</evidence>
<dbReference type="Pfam" id="PF02779">
    <property type="entry name" value="Transket_pyr"/>
    <property type="match status" value="1"/>
</dbReference>
<dbReference type="Pfam" id="PF00676">
    <property type="entry name" value="E1_dh"/>
    <property type="match status" value="1"/>
</dbReference>
<dbReference type="InterPro" id="IPR009014">
    <property type="entry name" value="Transketo_C/PFOR_II"/>
</dbReference>
<dbReference type="EMBL" id="JBHSWE010000001">
    <property type="protein sequence ID" value="MFC6672926.1"/>
    <property type="molecule type" value="Genomic_DNA"/>
</dbReference>
<dbReference type="SUPFAM" id="SSF52922">
    <property type="entry name" value="TK C-terminal domain-like"/>
    <property type="match status" value="1"/>
</dbReference>
<evidence type="ECO:0000256" key="3">
    <source>
        <dbReference type="ARBA" id="ARBA00023002"/>
    </source>
</evidence>
<dbReference type="InterPro" id="IPR029061">
    <property type="entry name" value="THDP-binding"/>
</dbReference>
<dbReference type="RefSeq" id="WP_379911333.1">
    <property type="nucleotide sequence ID" value="NZ_JBHSWE010000001.1"/>
</dbReference>